<organism evidence="3 4">
    <name type="scientific">Basidiobolus meristosporus CBS 931.73</name>
    <dbReference type="NCBI Taxonomy" id="1314790"/>
    <lineage>
        <taxon>Eukaryota</taxon>
        <taxon>Fungi</taxon>
        <taxon>Fungi incertae sedis</taxon>
        <taxon>Zoopagomycota</taxon>
        <taxon>Entomophthoromycotina</taxon>
        <taxon>Basidiobolomycetes</taxon>
        <taxon>Basidiobolales</taxon>
        <taxon>Basidiobolaceae</taxon>
        <taxon>Basidiobolus</taxon>
    </lineage>
</organism>
<evidence type="ECO:0000313" key="2">
    <source>
        <dbReference type="EMBL" id="ORX64402.1"/>
    </source>
</evidence>
<dbReference type="PROSITE" id="PS51257">
    <property type="entry name" value="PROKAR_LIPOPROTEIN"/>
    <property type="match status" value="1"/>
</dbReference>
<evidence type="ECO:0008006" key="5">
    <source>
        <dbReference type="Google" id="ProtNLM"/>
    </source>
</evidence>
<feature type="signal peptide" evidence="1">
    <location>
        <begin position="1"/>
        <end position="24"/>
    </location>
</feature>
<dbReference type="Proteomes" id="UP000193498">
    <property type="component" value="Unassembled WGS sequence"/>
</dbReference>
<name>A0A1Y1YBC5_9FUNG</name>
<evidence type="ECO:0000256" key="1">
    <source>
        <dbReference type="SAM" id="SignalP"/>
    </source>
</evidence>
<dbReference type="EMBL" id="MCFE01001208">
    <property type="protein sequence ID" value="ORX64402.1"/>
    <property type="molecule type" value="Genomic_DNA"/>
</dbReference>
<proteinExistence type="predicted"/>
<dbReference type="EMBL" id="MCFE01000182">
    <property type="protein sequence ID" value="ORX95243.1"/>
    <property type="molecule type" value="Genomic_DNA"/>
</dbReference>
<comment type="caution">
    <text evidence="3">The sequence shown here is derived from an EMBL/GenBank/DDBJ whole genome shotgun (WGS) entry which is preliminary data.</text>
</comment>
<keyword evidence="1" id="KW-0732">Signal</keyword>
<dbReference type="CDD" id="cd22785">
    <property type="entry name" value="DPBB_MltA-like"/>
    <property type="match status" value="1"/>
</dbReference>
<accession>A0A1Y1YBC5</accession>
<evidence type="ECO:0000313" key="4">
    <source>
        <dbReference type="Proteomes" id="UP000193498"/>
    </source>
</evidence>
<keyword evidence="4" id="KW-1185">Reference proteome</keyword>
<gene>
    <name evidence="3" type="ORF">K493DRAFT_301604</name>
    <name evidence="2" type="ORF">K493DRAFT_309579</name>
</gene>
<evidence type="ECO:0000313" key="3">
    <source>
        <dbReference type="EMBL" id="ORX95243.1"/>
    </source>
</evidence>
<dbReference type="InParanoid" id="A0A1Y1YBC5"/>
<reference evidence="3 4" key="1">
    <citation type="submission" date="2016-07" db="EMBL/GenBank/DDBJ databases">
        <title>Pervasive Adenine N6-methylation of Active Genes in Fungi.</title>
        <authorList>
            <consortium name="DOE Joint Genome Institute"/>
            <person name="Mondo S.J."/>
            <person name="Dannebaum R.O."/>
            <person name="Kuo R.C."/>
            <person name="Labutti K."/>
            <person name="Haridas S."/>
            <person name="Kuo A."/>
            <person name="Salamov A."/>
            <person name="Ahrendt S.R."/>
            <person name="Lipzen A."/>
            <person name="Sullivan W."/>
            <person name="Andreopoulos W.B."/>
            <person name="Clum A."/>
            <person name="Lindquist E."/>
            <person name="Daum C."/>
            <person name="Ramamoorthy G.K."/>
            <person name="Gryganskyi A."/>
            <person name="Culley D."/>
            <person name="Magnuson J.K."/>
            <person name="James T.Y."/>
            <person name="O'Malley M.A."/>
            <person name="Stajich J.E."/>
            <person name="Spatafora J.W."/>
            <person name="Visel A."/>
            <person name="Grigoriev I.V."/>
        </authorList>
    </citation>
    <scope>NUCLEOTIDE SEQUENCE [LARGE SCALE GENOMIC DNA]</scope>
    <source>
        <strain evidence="3 4">CBS 931.73</strain>
    </source>
</reference>
<sequence>MSTASKLFMFTLLALACFQSLALARRVDLTYYWISEESDFSGPQDIEIQTCSGETLATVSHEFAEAARMEGTAILNNGDVINLQCSCDGGYSCFSYLNKTLYPYGLGAWDNALVPFVSVAANNIPRGTTLMVKQLKGVQLPDGQIHNGCVRVDDQGWGLSNHQIDFMVGLEKYYVEIDNQYGNRLNVVDITRTSCTPGVYAFP</sequence>
<protein>
    <recommendedName>
        <fullName evidence="5">3D domain-containing protein</fullName>
    </recommendedName>
</protein>
<dbReference type="AlphaFoldDB" id="A0A1Y1YBC5"/>
<feature type="chain" id="PRO_5011083989" description="3D domain-containing protein" evidence="1">
    <location>
        <begin position="25"/>
        <end position="203"/>
    </location>
</feature>
<dbReference type="OrthoDB" id="5985073at2759"/>